<gene>
    <name evidence="2" type="ORF">B0T17DRAFT_472381</name>
</gene>
<evidence type="ECO:0000313" key="2">
    <source>
        <dbReference type="EMBL" id="KAK0635849.1"/>
    </source>
</evidence>
<dbReference type="Proteomes" id="UP001174934">
    <property type="component" value="Unassembled WGS sequence"/>
</dbReference>
<organism evidence="2 3">
    <name type="scientific">Bombardia bombarda</name>
    <dbReference type="NCBI Taxonomy" id="252184"/>
    <lineage>
        <taxon>Eukaryota</taxon>
        <taxon>Fungi</taxon>
        <taxon>Dikarya</taxon>
        <taxon>Ascomycota</taxon>
        <taxon>Pezizomycotina</taxon>
        <taxon>Sordariomycetes</taxon>
        <taxon>Sordariomycetidae</taxon>
        <taxon>Sordariales</taxon>
        <taxon>Lasiosphaeriaceae</taxon>
        <taxon>Bombardia</taxon>
    </lineage>
</organism>
<dbReference type="EMBL" id="JAULSR010000001">
    <property type="protein sequence ID" value="KAK0635849.1"/>
    <property type="molecule type" value="Genomic_DNA"/>
</dbReference>
<feature type="compositionally biased region" description="Low complexity" evidence="1">
    <location>
        <begin position="162"/>
        <end position="181"/>
    </location>
</feature>
<evidence type="ECO:0000313" key="3">
    <source>
        <dbReference type="Proteomes" id="UP001174934"/>
    </source>
</evidence>
<proteinExistence type="predicted"/>
<sequence length="181" mass="21092">SSPISATASQQQNNNRLFKYAGRNTRPNPVVKRREETQNARRKLFLNNVRQRADDQKWERRGGENELLKLEWQRLERELQSAKDSDLEGFLPTIFANQHNRQSHQSPPDVDDLMLDEIEQHEEAEIDALLSILPDAQHASSSEPPQFSDDDEDYDSLFIDFLSQQQQHHQQQGLSQQDVEM</sequence>
<feature type="compositionally biased region" description="Polar residues" evidence="1">
    <location>
        <begin position="1"/>
        <end position="16"/>
    </location>
</feature>
<name>A0AA39XKU6_9PEZI</name>
<feature type="non-terminal residue" evidence="2">
    <location>
        <position position="181"/>
    </location>
</feature>
<keyword evidence="3" id="KW-1185">Reference proteome</keyword>
<feature type="region of interest" description="Disordered" evidence="1">
    <location>
        <begin position="133"/>
        <end position="181"/>
    </location>
</feature>
<reference evidence="2" key="1">
    <citation type="submission" date="2023-06" db="EMBL/GenBank/DDBJ databases">
        <title>Genome-scale phylogeny and comparative genomics of the fungal order Sordariales.</title>
        <authorList>
            <consortium name="Lawrence Berkeley National Laboratory"/>
            <person name="Hensen N."/>
            <person name="Bonometti L."/>
            <person name="Westerberg I."/>
            <person name="Brannstrom I.O."/>
            <person name="Guillou S."/>
            <person name="Cros-Aarteil S."/>
            <person name="Calhoun S."/>
            <person name="Haridas S."/>
            <person name="Kuo A."/>
            <person name="Mondo S."/>
            <person name="Pangilinan J."/>
            <person name="Riley R."/>
            <person name="LaButti K."/>
            <person name="Andreopoulos B."/>
            <person name="Lipzen A."/>
            <person name="Chen C."/>
            <person name="Yanf M."/>
            <person name="Daum C."/>
            <person name="Ng V."/>
            <person name="Clum A."/>
            <person name="Steindorff A."/>
            <person name="Ohm R."/>
            <person name="Martin F."/>
            <person name="Silar P."/>
            <person name="Natvig D."/>
            <person name="Lalanne C."/>
            <person name="Gautier V."/>
            <person name="Ament-velasquez S.L."/>
            <person name="Kruys A."/>
            <person name="Hutchinson M.I."/>
            <person name="Powell A.J."/>
            <person name="Barry K."/>
            <person name="Miller A.N."/>
            <person name="Grigoriev I.V."/>
            <person name="Debuchy R."/>
            <person name="Gladieux P."/>
            <person name="Thoren M.H."/>
            <person name="Johannesson H."/>
        </authorList>
    </citation>
    <scope>NUCLEOTIDE SEQUENCE</scope>
    <source>
        <strain evidence="2">SMH3391-2</strain>
    </source>
</reference>
<evidence type="ECO:0000256" key="1">
    <source>
        <dbReference type="SAM" id="MobiDB-lite"/>
    </source>
</evidence>
<protein>
    <submittedName>
        <fullName evidence="2">Uncharacterized protein</fullName>
    </submittedName>
</protein>
<dbReference type="AlphaFoldDB" id="A0AA39XKU6"/>
<feature type="non-terminal residue" evidence="2">
    <location>
        <position position="1"/>
    </location>
</feature>
<feature type="region of interest" description="Disordered" evidence="1">
    <location>
        <begin position="1"/>
        <end position="38"/>
    </location>
</feature>
<comment type="caution">
    <text evidence="2">The sequence shown here is derived from an EMBL/GenBank/DDBJ whole genome shotgun (WGS) entry which is preliminary data.</text>
</comment>
<accession>A0AA39XKU6</accession>